<name>A0A0S2DMQ2_LYSEN</name>
<feature type="compositionally biased region" description="Low complexity" evidence="1">
    <location>
        <begin position="120"/>
        <end position="142"/>
    </location>
</feature>
<gene>
    <name evidence="2" type="ORF">GLE_4538</name>
</gene>
<feature type="region of interest" description="Disordered" evidence="1">
    <location>
        <begin position="1"/>
        <end position="54"/>
    </location>
</feature>
<accession>A0A0S2DMQ2</accession>
<dbReference type="KEGG" id="lez:GLE_4538"/>
<evidence type="ECO:0000313" key="3">
    <source>
        <dbReference type="Proteomes" id="UP000061569"/>
    </source>
</evidence>
<sequence>MIRPAATATGSDHGRAPSGARSRIGGAGSREARSAAATNGPQAATPLPAPSFRRKPEPILTLLLLRCVGRRRAKSKWVPAFAGMTVLELLAWKTELREAPAQPTACRSPAAARPSRCRNPRPSSCFPAPRPAPLRNNPADPI</sequence>
<dbReference type="EMBL" id="CP013140">
    <property type="protein sequence ID" value="ALN59879.1"/>
    <property type="molecule type" value="Genomic_DNA"/>
</dbReference>
<dbReference type="AlphaFoldDB" id="A0A0S2DMQ2"/>
<reference evidence="2 3" key="1">
    <citation type="submission" date="2015-11" db="EMBL/GenBank/DDBJ databases">
        <title>Genome sequences of Lysobacter enzymogenes strain C3 and Lysobacter antibioticus ATCC 29479.</title>
        <authorList>
            <person name="Kobayashi D.Y."/>
        </authorList>
    </citation>
    <scope>NUCLEOTIDE SEQUENCE [LARGE SCALE GENOMIC DNA]</scope>
    <source>
        <strain evidence="2 3">C3</strain>
    </source>
</reference>
<feature type="compositionally biased region" description="Low complexity" evidence="1">
    <location>
        <begin position="105"/>
        <end position="114"/>
    </location>
</feature>
<feature type="region of interest" description="Disordered" evidence="1">
    <location>
        <begin position="98"/>
        <end position="142"/>
    </location>
</feature>
<protein>
    <submittedName>
        <fullName evidence="2">Uncharacterized protein</fullName>
    </submittedName>
</protein>
<evidence type="ECO:0000313" key="2">
    <source>
        <dbReference type="EMBL" id="ALN59879.1"/>
    </source>
</evidence>
<dbReference type="Proteomes" id="UP000061569">
    <property type="component" value="Chromosome"/>
</dbReference>
<evidence type="ECO:0000256" key="1">
    <source>
        <dbReference type="SAM" id="MobiDB-lite"/>
    </source>
</evidence>
<proteinExistence type="predicted"/>
<dbReference type="STRING" id="69.GLE_4538"/>
<organism evidence="2 3">
    <name type="scientific">Lysobacter enzymogenes</name>
    <dbReference type="NCBI Taxonomy" id="69"/>
    <lineage>
        <taxon>Bacteria</taxon>
        <taxon>Pseudomonadati</taxon>
        <taxon>Pseudomonadota</taxon>
        <taxon>Gammaproteobacteria</taxon>
        <taxon>Lysobacterales</taxon>
        <taxon>Lysobacteraceae</taxon>
        <taxon>Lysobacter</taxon>
    </lineage>
</organism>
<dbReference type="PATRIC" id="fig|69.6.peg.4474"/>